<proteinExistence type="predicted"/>
<accession>A0AAJ6AF48</accession>
<protein>
    <submittedName>
        <fullName evidence="2">Uncharacterized protein</fullName>
    </submittedName>
</protein>
<dbReference type="AlphaFoldDB" id="A0AAJ6AF48"/>
<dbReference type="Proteomes" id="UP001224674">
    <property type="component" value="Chromosome"/>
</dbReference>
<evidence type="ECO:0000256" key="1">
    <source>
        <dbReference type="SAM" id="MobiDB-lite"/>
    </source>
</evidence>
<sequence length="40" mass="4819">MRLSGPPDIWFSDDEPPCHEKPEPDPDYWRDLAYEEQQND</sequence>
<feature type="region of interest" description="Disordered" evidence="1">
    <location>
        <begin position="1"/>
        <end position="29"/>
    </location>
</feature>
<evidence type="ECO:0000313" key="2">
    <source>
        <dbReference type="EMBL" id="WGH92120.1"/>
    </source>
</evidence>
<reference evidence="2 3" key="1">
    <citation type="submission" date="2023-03" db="EMBL/GenBank/DDBJ databases">
        <title>Complete genome sequences of several Auritidibacter ignavus strains isolated from ear infections.</title>
        <authorList>
            <person name="Baehr T."/>
            <person name="Baumhoegger A.M."/>
        </authorList>
    </citation>
    <scope>NUCLEOTIDE SEQUENCE [LARGE SCALE GENOMIC DNA]</scope>
    <source>
        <strain evidence="2 3">BABAE-6</strain>
    </source>
</reference>
<dbReference type="EMBL" id="CP122566">
    <property type="protein sequence ID" value="WGH92120.1"/>
    <property type="molecule type" value="Genomic_DNA"/>
</dbReference>
<gene>
    <name evidence="2" type="ORF">QDX21_07190</name>
</gene>
<dbReference type="RefSeq" id="WP_279674365.1">
    <property type="nucleotide sequence ID" value="NZ_CP122566.1"/>
</dbReference>
<feature type="compositionally biased region" description="Basic and acidic residues" evidence="1">
    <location>
        <begin position="16"/>
        <end position="29"/>
    </location>
</feature>
<name>A0AAJ6AF48_9MICC</name>
<evidence type="ECO:0000313" key="3">
    <source>
        <dbReference type="Proteomes" id="UP001224674"/>
    </source>
</evidence>
<keyword evidence="3" id="KW-1185">Reference proteome</keyword>
<organism evidence="2 3">
    <name type="scientific">Auritidibacter ignavus</name>
    <dbReference type="NCBI Taxonomy" id="678932"/>
    <lineage>
        <taxon>Bacteria</taxon>
        <taxon>Bacillati</taxon>
        <taxon>Actinomycetota</taxon>
        <taxon>Actinomycetes</taxon>
        <taxon>Micrococcales</taxon>
        <taxon>Micrococcaceae</taxon>
        <taxon>Auritidibacter</taxon>
    </lineage>
</organism>